<sequence>MNFFRKIKESGEFDEKQRKYELEILKNLTEIDKLKQSLEELKNKLEEKDKEIKKLNSKIDLLKSSPIESVSDVNFIGDDEGVGTYLKNVEVYSEIDLYNIGFIHDFPGRKTKVCSKNGEKGSVTISLKVSSGCSSKKDVFNAIKKAYPKLLEYFRQ</sequence>
<evidence type="ECO:0000313" key="2">
    <source>
        <dbReference type="EMBL" id="EIA17556.1"/>
    </source>
</evidence>
<dbReference type="RefSeq" id="WP_003481028.1">
    <property type="nucleotide sequence ID" value="NZ_CM001477.1"/>
</dbReference>
<protein>
    <submittedName>
        <fullName evidence="2">Uncharacterized protein</fullName>
    </submittedName>
</protein>
<dbReference type="EMBL" id="AFES01000016">
    <property type="protein sequence ID" value="EIA17556.1"/>
    <property type="molecule type" value="Genomic_DNA"/>
</dbReference>
<dbReference type="Proteomes" id="UP000005358">
    <property type="component" value="Chromosome"/>
</dbReference>
<accession>A0AAV3FE49</accession>
<feature type="coiled-coil region" evidence="1">
    <location>
        <begin position="24"/>
        <end position="65"/>
    </location>
</feature>
<evidence type="ECO:0000313" key="3">
    <source>
        <dbReference type="Proteomes" id="UP000005358"/>
    </source>
</evidence>
<gene>
    <name evidence="2" type="ORF">HA1_06237</name>
</gene>
<evidence type="ECO:0000256" key="1">
    <source>
        <dbReference type="SAM" id="Coils"/>
    </source>
</evidence>
<proteinExistence type="predicted"/>
<reference evidence="2 3" key="1">
    <citation type="journal article" date="2012" name="PLoS ONE">
        <title>Genome Sequencing and Analysis of a Type A Clostridium perfringens Isolate from a Case of Bovine Clostridial Abomasitis.</title>
        <authorList>
            <person name="Nowell V.J."/>
            <person name="Kropinski A.M."/>
            <person name="Songer J.G."/>
            <person name="Macinnes J.I."/>
            <person name="Parreira V.R."/>
            <person name="Prescott J.F."/>
        </authorList>
    </citation>
    <scope>NUCLEOTIDE SEQUENCE [LARGE SCALE GENOMIC DNA]</scope>
    <source>
        <strain evidence="2 3">F262</strain>
    </source>
</reference>
<keyword evidence="1" id="KW-0175">Coiled coil</keyword>
<organism evidence="2 3">
    <name type="scientific">Clostridium perfringens F262</name>
    <dbReference type="NCBI Taxonomy" id="883064"/>
    <lineage>
        <taxon>Bacteria</taxon>
        <taxon>Bacillati</taxon>
        <taxon>Bacillota</taxon>
        <taxon>Clostridia</taxon>
        <taxon>Eubacteriales</taxon>
        <taxon>Clostridiaceae</taxon>
        <taxon>Clostridium</taxon>
    </lineage>
</organism>
<comment type="caution">
    <text evidence="2">The sequence shown here is derived from an EMBL/GenBank/DDBJ whole genome shotgun (WGS) entry which is preliminary data.</text>
</comment>
<dbReference type="AlphaFoldDB" id="A0AAV3FE49"/>
<name>A0AAV3FE49_CLOPF</name>